<evidence type="ECO:0000313" key="4">
    <source>
        <dbReference type="Proteomes" id="UP000051934"/>
    </source>
</evidence>
<gene>
    <name evidence="3" type="ORF">ABR69_00825</name>
</gene>
<comment type="caution">
    <text evidence="3">The sequence shown here is derived from an EMBL/GenBank/DDBJ whole genome shotgun (WGS) entry which is preliminary data.</text>
</comment>
<dbReference type="GO" id="GO:0046872">
    <property type="term" value="F:metal ion binding"/>
    <property type="evidence" value="ECO:0007669"/>
    <property type="project" value="UniProtKB-KW"/>
</dbReference>
<dbReference type="InterPro" id="IPR036866">
    <property type="entry name" value="RibonucZ/Hydroxyglut_hydro"/>
</dbReference>
<reference evidence="3 4" key="1">
    <citation type="submission" date="2015-10" db="EMBL/GenBank/DDBJ databases">
        <title>Metagenome-Assembled Genomes uncover a global brackish microbiome.</title>
        <authorList>
            <person name="Hugerth L.W."/>
            <person name="Larsson J."/>
            <person name="Alneberg J."/>
            <person name="Lindh M.V."/>
            <person name="Legrand C."/>
            <person name="Pinhassi J."/>
            <person name="Andersson A.F."/>
        </authorList>
    </citation>
    <scope>NUCLEOTIDE SEQUENCE [LARGE SCALE GENOMIC DNA]</scope>
    <source>
        <strain evidence="3">BACL4 MAG-120507-bin80</strain>
    </source>
</reference>
<protein>
    <submittedName>
        <fullName evidence="3">MBL fold metallo-hydrolase</fullName>
    </submittedName>
</protein>
<evidence type="ECO:0000313" key="3">
    <source>
        <dbReference type="EMBL" id="KRO72990.1"/>
    </source>
</evidence>
<dbReference type="PANTHER" id="PTHR43084:SF1">
    <property type="entry name" value="PERSULFIDE DIOXYGENASE ETHE1, MITOCHONDRIAL"/>
    <property type="match status" value="1"/>
</dbReference>
<dbReference type="EMBL" id="LIBB01000035">
    <property type="protein sequence ID" value="KRO72990.1"/>
    <property type="molecule type" value="Genomic_DNA"/>
</dbReference>
<dbReference type="InterPro" id="IPR051682">
    <property type="entry name" value="Mito_Persulfide_Diox"/>
</dbReference>
<dbReference type="Gene3D" id="3.60.15.10">
    <property type="entry name" value="Ribonuclease Z/Hydroxyacylglutathione hydrolase-like"/>
    <property type="match status" value="1"/>
</dbReference>
<sequence length="296" mass="32684">MNAAIDNTTLIPVVTPFFDAESNTFSYIVKDPSSPACAVIDSVLDLDYASGGVSHEGADAIIKFIRDNELKIEWIVETHAHADHISAGHYIRDEIGGKLSIGEQIKTVQKVFGGIYNIDDELAHDGSQFDHLFTDGETYKIGNLEAHVMHTPGHTPACMSHLIGDALFVGDTMFMPDAGTARADFPGGDAATLYRSIHKLLELPGATRVFMCHDYGPNDRELEYETTIAEERERNIHVKDSVSEDEFVRMRTARDKTLGMPHLILPSLQVNVRAGEFPKAEDNGLVYLKIPINAFK</sequence>
<keyword evidence="1" id="KW-0479">Metal-binding</keyword>
<evidence type="ECO:0000256" key="1">
    <source>
        <dbReference type="ARBA" id="ARBA00022723"/>
    </source>
</evidence>
<dbReference type="GO" id="GO:0070813">
    <property type="term" value="P:hydrogen sulfide metabolic process"/>
    <property type="evidence" value="ECO:0007669"/>
    <property type="project" value="TreeGrafter"/>
</dbReference>
<dbReference type="InterPro" id="IPR001279">
    <property type="entry name" value="Metallo-B-lactamas"/>
</dbReference>
<dbReference type="InterPro" id="IPR044528">
    <property type="entry name" value="POD-like_MBL-fold"/>
</dbReference>
<dbReference type="GO" id="GO:0006749">
    <property type="term" value="P:glutathione metabolic process"/>
    <property type="evidence" value="ECO:0007669"/>
    <property type="project" value="InterPro"/>
</dbReference>
<dbReference type="SMART" id="SM00849">
    <property type="entry name" value="Lactamase_B"/>
    <property type="match status" value="1"/>
</dbReference>
<feature type="domain" description="Metallo-beta-lactamase" evidence="2">
    <location>
        <begin position="23"/>
        <end position="213"/>
    </location>
</feature>
<dbReference type="Proteomes" id="UP000051934">
    <property type="component" value="Unassembled WGS sequence"/>
</dbReference>
<dbReference type="GO" id="GO:0050313">
    <property type="term" value="F:sulfur dioxygenase activity"/>
    <property type="evidence" value="ECO:0007669"/>
    <property type="project" value="InterPro"/>
</dbReference>
<organism evidence="3 4">
    <name type="scientific">OM182 bacterium BACL3 MAG-120507-bin80</name>
    <dbReference type="NCBI Taxonomy" id="1655577"/>
    <lineage>
        <taxon>Bacteria</taxon>
        <taxon>Pseudomonadati</taxon>
        <taxon>Pseudomonadota</taxon>
        <taxon>Gammaproteobacteria</taxon>
        <taxon>OMG group</taxon>
        <taxon>OM182 clade</taxon>
    </lineage>
</organism>
<accession>A0A0R2SE06</accession>
<evidence type="ECO:0000259" key="2">
    <source>
        <dbReference type="SMART" id="SM00849"/>
    </source>
</evidence>
<keyword evidence="3" id="KW-0378">Hydrolase</keyword>
<name>A0A0R2SE06_9GAMM</name>
<dbReference type="GO" id="GO:0016787">
    <property type="term" value="F:hydrolase activity"/>
    <property type="evidence" value="ECO:0007669"/>
    <property type="project" value="UniProtKB-KW"/>
</dbReference>
<dbReference type="AlphaFoldDB" id="A0A0R2SE06"/>
<dbReference type="Pfam" id="PF00753">
    <property type="entry name" value="Lactamase_B"/>
    <property type="match status" value="1"/>
</dbReference>
<dbReference type="PANTHER" id="PTHR43084">
    <property type="entry name" value="PERSULFIDE DIOXYGENASE ETHE1"/>
    <property type="match status" value="1"/>
</dbReference>
<dbReference type="CDD" id="cd07724">
    <property type="entry name" value="POD-like_MBL-fold"/>
    <property type="match status" value="1"/>
</dbReference>
<dbReference type="SUPFAM" id="SSF56281">
    <property type="entry name" value="Metallo-hydrolase/oxidoreductase"/>
    <property type="match status" value="1"/>
</dbReference>
<proteinExistence type="predicted"/>